<dbReference type="InterPro" id="IPR011701">
    <property type="entry name" value="MFS"/>
</dbReference>
<reference evidence="7" key="1">
    <citation type="journal article" date="2020" name="Stud. Mycol.">
        <title>101 Dothideomycetes genomes: a test case for predicting lifestyles and emergence of pathogens.</title>
        <authorList>
            <person name="Haridas S."/>
            <person name="Albert R."/>
            <person name="Binder M."/>
            <person name="Bloem J."/>
            <person name="Labutti K."/>
            <person name="Salamov A."/>
            <person name="Andreopoulos B."/>
            <person name="Baker S."/>
            <person name="Barry K."/>
            <person name="Bills G."/>
            <person name="Bluhm B."/>
            <person name="Cannon C."/>
            <person name="Castanera R."/>
            <person name="Culley D."/>
            <person name="Daum C."/>
            <person name="Ezra D."/>
            <person name="Gonzalez J."/>
            <person name="Henrissat B."/>
            <person name="Kuo A."/>
            <person name="Liang C."/>
            <person name="Lipzen A."/>
            <person name="Lutzoni F."/>
            <person name="Magnuson J."/>
            <person name="Mondo S."/>
            <person name="Nolan M."/>
            <person name="Ohm R."/>
            <person name="Pangilinan J."/>
            <person name="Park H.-J."/>
            <person name="Ramirez L."/>
            <person name="Alfaro M."/>
            <person name="Sun H."/>
            <person name="Tritt A."/>
            <person name="Yoshinaga Y."/>
            <person name="Zwiers L.-H."/>
            <person name="Turgeon B."/>
            <person name="Goodwin S."/>
            <person name="Spatafora J."/>
            <person name="Crous P."/>
            <person name="Grigoriev I."/>
        </authorList>
    </citation>
    <scope>NUCLEOTIDE SEQUENCE</scope>
    <source>
        <strain evidence="7">CBS 123094</strain>
    </source>
</reference>
<feature type="transmembrane region" description="Helical" evidence="5">
    <location>
        <begin position="417"/>
        <end position="437"/>
    </location>
</feature>
<dbReference type="Proteomes" id="UP000799779">
    <property type="component" value="Unassembled WGS sequence"/>
</dbReference>
<dbReference type="Pfam" id="PF07690">
    <property type="entry name" value="MFS_1"/>
    <property type="match status" value="1"/>
</dbReference>
<evidence type="ECO:0000313" key="7">
    <source>
        <dbReference type="EMBL" id="KAF1996613.1"/>
    </source>
</evidence>
<evidence type="ECO:0000256" key="3">
    <source>
        <dbReference type="ARBA" id="ARBA00022989"/>
    </source>
</evidence>
<evidence type="ECO:0000259" key="6">
    <source>
        <dbReference type="PROSITE" id="PS50850"/>
    </source>
</evidence>
<dbReference type="AlphaFoldDB" id="A0A6A5W445"/>
<feature type="domain" description="Major facilitator superfamily (MFS) profile" evidence="6">
    <location>
        <begin position="21"/>
        <end position="441"/>
    </location>
</feature>
<keyword evidence="3 5" id="KW-1133">Transmembrane helix</keyword>
<feature type="transmembrane region" description="Helical" evidence="5">
    <location>
        <begin position="86"/>
        <end position="104"/>
    </location>
</feature>
<protein>
    <submittedName>
        <fullName evidence="7">MFS general substrate transporter</fullName>
    </submittedName>
</protein>
<keyword evidence="2 5" id="KW-0812">Transmembrane</keyword>
<feature type="transmembrane region" description="Helical" evidence="5">
    <location>
        <begin position="145"/>
        <end position="167"/>
    </location>
</feature>
<dbReference type="PANTHER" id="PTHR23502">
    <property type="entry name" value="MAJOR FACILITATOR SUPERFAMILY"/>
    <property type="match status" value="1"/>
</dbReference>
<dbReference type="OrthoDB" id="3936150at2759"/>
<feature type="transmembrane region" description="Helical" evidence="5">
    <location>
        <begin position="54"/>
        <end position="74"/>
    </location>
</feature>
<feature type="transmembrane region" description="Helical" evidence="5">
    <location>
        <begin position="326"/>
        <end position="344"/>
    </location>
</feature>
<accession>A0A6A5W445</accession>
<dbReference type="Gene3D" id="1.20.1250.20">
    <property type="entry name" value="MFS general substrate transporter like domains"/>
    <property type="match status" value="1"/>
</dbReference>
<comment type="subcellular location">
    <subcellularLocation>
        <location evidence="1">Membrane</location>
        <topology evidence="1">Multi-pass membrane protein</topology>
    </subcellularLocation>
</comment>
<feature type="transmembrane region" description="Helical" evidence="5">
    <location>
        <begin position="116"/>
        <end position="138"/>
    </location>
</feature>
<feature type="transmembrane region" description="Helical" evidence="5">
    <location>
        <begin position="247"/>
        <end position="267"/>
    </location>
</feature>
<sequence>MLGPNDPANPMNWPLHRRLYASAVAWAMAFAVAFGLTCYTSALPQVIATFDVSMNRAIAGFSLYLFGIFFAPIYTPHLSERHGRSIIYLVSIFICGLFLLGAGVSKSFASLAVCRFFAGLAGGPCLVLIEGTFADIWAAETTNTYYAFLACASYFGAAAGPIAGNYITQASSTFRWASYTPALLALLVFAFGLGMPETYGREIPRRRNKNLGRMPPNQAPAESGVTIRQMATVTIVNPLKQLVLEPIVVIISFTLALNWAVTFQWFITVPVVLQTVYGFTPQKAGLAFIGAIGGAFLAGLFTIVIEQFIHRSCKTAMPIEKRLIPAMYGSLMVTGSLFWIGWTADPKIHYLSPIFGTAIFIWGSLSVLISFVTYLFDAYPPAGTLAALTAAACIRIAAAGIIPLVIVQAFTDLGGNWALSIFGFISIPCLAVPFVLYKWGPVLRERSPYTKSMSIHSHMPVSMMTGTEYMGQGNNGNMEMRTV</sequence>
<feature type="transmembrane region" description="Helical" evidence="5">
    <location>
        <begin position="388"/>
        <end position="411"/>
    </location>
</feature>
<evidence type="ECO:0000313" key="8">
    <source>
        <dbReference type="Proteomes" id="UP000799779"/>
    </source>
</evidence>
<feature type="transmembrane region" description="Helical" evidence="5">
    <location>
        <begin position="179"/>
        <end position="199"/>
    </location>
</feature>
<keyword evidence="4 5" id="KW-0472">Membrane</keyword>
<dbReference type="GO" id="GO:0005886">
    <property type="term" value="C:plasma membrane"/>
    <property type="evidence" value="ECO:0007669"/>
    <property type="project" value="TreeGrafter"/>
</dbReference>
<dbReference type="EMBL" id="ML977623">
    <property type="protein sequence ID" value="KAF1996613.1"/>
    <property type="molecule type" value="Genomic_DNA"/>
</dbReference>
<feature type="transmembrane region" description="Helical" evidence="5">
    <location>
        <begin position="19"/>
        <end position="42"/>
    </location>
</feature>
<feature type="transmembrane region" description="Helical" evidence="5">
    <location>
        <begin position="350"/>
        <end position="376"/>
    </location>
</feature>
<proteinExistence type="predicted"/>
<feature type="transmembrane region" description="Helical" evidence="5">
    <location>
        <begin position="287"/>
        <end position="305"/>
    </location>
</feature>
<dbReference type="GO" id="GO:0015606">
    <property type="term" value="F:spermidine transmembrane transporter activity"/>
    <property type="evidence" value="ECO:0007669"/>
    <property type="project" value="TreeGrafter"/>
</dbReference>
<organism evidence="7 8">
    <name type="scientific">Amniculicola lignicola CBS 123094</name>
    <dbReference type="NCBI Taxonomy" id="1392246"/>
    <lineage>
        <taxon>Eukaryota</taxon>
        <taxon>Fungi</taxon>
        <taxon>Dikarya</taxon>
        <taxon>Ascomycota</taxon>
        <taxon>Pezizomycotina</taxon>
        <taxon>Dothideomycetes</taxon>
        <taxon>Pleosporomycetidae</taxon>
        <taxon>Pleosporales</taxon>
        <taxon>Amniculicolaceae</taxon>
        <taxon>Amniculicola</taxon>
    </lineage>
</organism>
<dbReference type="PANTHER" id="PTHR23502:SF38">
    <property type="entry name" value="POLYAMINE TRANSPORTER 4"/>
    <property type="match status" value="1"/>
</dbReference>
<dbReference type="InterPro" id="IPR036259">
    <property type="entry name" value="MFS_trans_sf"/>
</dbReference>
<evidence type="ECO:0000256" key="4">
    <source>
        <dbReference type="ARBA" id="ARBA00023136"/>
    </source>
</evidence>
<evidence type="ECO:0000256" key="5">
    <source>
        <dbReference type="SAM" id="Phobius"/>
    </source>
</evidence>
<dbReference type="SUPFAM" id="SSF103473">
    <property type="entry name" value="MFS general substrate transporter"/>
    <property type="match status" value="1"/>
</dbReference>
<evidence type="ECO:0000256" key="1">
    <source>
        <dbReference type="ARBA" id="ARBA00004141"/>
    </source>
</evidence>
<dbReference type="InterPro" id="IPR020846">
    <property type="entry name" value="MFS_dom"/>
</dbReference>
<keyword evidence="8" id="KW-1185">Reference proteome</keyword>
<dbReference type="GO" id="GO:0000297">
    <property type="term" value="F:spermine transmembrane transporter activity"/>
    <property type="evidence" value="ECO:0007669"/>
    <property type="project" value="TreeGrafter"/>
</dbReference>
<gene>
    <name evidence="7" type="ORF">P154DRAFT_443060</name>
</gene>
<dbReference type="PROSITE" id="PS50850">
    <property type="entry name" value="MFS"/>
    <property type="match status" value="1"/>
</dbReference>
<evidence type="ECO:0000256" key="2">
    <source>
        <dbReference type="ARBA" id="ARBA00022692"/>
    </source>
</evidence>
<name>A0A6A5W445_9PLEO</name>